<dbReference type="EMBL" id="JAHDYR010000007">
    <property type="protein sequence ID" value="KAG9396084.1"/>
    <property type="molecule type" value="Genomic_DNA"/>
</dbReference>
<evidence type="ECO:0000313" key="3">
    <source>
        <dbReference type="Proteomes" id="UP000717585"/>
    </source>
</evidence>
<gene>
    <name evidence="2" type="ORF">J8273_2436</name>
</gene>
<name>A0A8J6E1A0_9EUKA</name>
<keyword evidence="1" id="KW-0812">Transmembrane</keyword>
<dbReference type="Proteomes" id="UP000717585">
    <property type="component" value="Unassembled WGS sequence"/>
</dbReference>
<organism evidence="2 3">
    <name type="scientific">Carpediemonas membranifera</name>
    <dbReference type="NCBI Taxonomy" id="201153"/>
    <lineage>
        <taxon>Eukaryota</taxon>
        <taxon>Metamonada</taxon>
        <taxon>Carpediemonas-like organisms</taxon>
        <taxon>Carpediemonas</taxon>
    </lineage>
</organism>
<proteinExistence type="predicted"/>
<feature type="transmembrane region" description="Helical" evidence="1">
    <location>
        <begin position="12"/>
        <end position="28"/>
    </location>
</feature>
<dbReference type="AlphaFoldDB" id="A0A8J6E1A0"/>
<sequence length="156" mass="17052">MWIQNILVCDKPALSAAVAALSTVYIHMLHTVEIPAASMFFVHLLCLIFAVIPRIPMVSTTTKGLPFTDLLPHLPRSAGSSWPASRSPRKTSTPLLVKTFVGLFVCAAITSVAHLGDPRCRMASHACPMSIANHLSQRAWKLALRPQGQWPDCQLD</sequence>
<keyword evidence="1" id="KW-1133">Transmembrane helix</keyword>
<accession>A0A8J6E1A0</accession>
<keyword evidence="1" id="KW-0472">Membrane</keyword>
<evidence type="ECO:0000256" key="1">
    <source>
        <dbReference type="SAM" id="Phobius"/>
    </source>
</evidence>
<keyword evidence="3" id="KW-1185">Reference proteome</keyword>
<reference evidence="2" key="1">
    <citation type="submission" date="2021-05" db="EMBL/GenBank/DDBJ databases">
        <title>A free-living protist that lacks canonical eukaryotic 1 DNA replication and segregation systems.</title>
        <authorList>
            <person name="Salas-Leiva D.E."/>
            <person name="Tromer E.C."/>
            <person name="Curtis B.A."/>
            <person name="Jerlstrom-Hultqvist J."/>
            <person name="Kolisko M."/>
            <person name="Yi Z."/>
            <person name="Salas-Leiva J.S."/>
            <person name="Gallot-Lavallee L."/>
            <person name="Kops G.J.P.L."/>
            <person name="Archibald J.M."/>
            <person name="Simpson A.G.B."/>
            <person name="Roger A.J."/>
        </authorList>
    </citation>
    <scope>NUCLEOTIDE SEQUENCE</scope>
    <source>
        <strain evidence="2">BICM</strain>
    </source>
</reference>
<feature type="transmembrane region" description="Helical" evidence="1">
    <location>
        <begin position="95"/>
        <end position="115"/>
    </location>
</feature>
<protein>
    <submittedName>
        <fullName evidence="2">Uncharacterized protein</fullName>
    </submittedName>
</protein>
<feature type="transmembrane region" description="Helical" evidence="1">
    <location>
        <begin position="34"/>
        <end position="52"/>
    </location>
</feature>
<evidence type="ECO:0000313" key="2">
    <source>
        <dbReference type="EMBL" id="KAG9396084.1"/>
    </source>
</evidence>
<comment type="caution">
    <text evidence="2">The sequence shown here is derived from an EMBL/GenBank/DDBJ whole genome shotgun (WGS) entry which is preliminary data.</text>
</comment>